<evidence type="ECO:0000313" key="1">
    <source>
        <dbReference type="EMBL" id="KNC86986.1"/>
    </source>
</evidence>
<evidence type="ECO:0000313" key="2">
    <source>
        <dbReference type="Proteomes" id="UP000054560"/>
    </source>
</evidence>
<organism evidence="1 2">
    <name type="scientific">Sphaeroforma arctica JP610</name>
    <dbReference type="NCBI Taxonomy" id="667725"/>
    <lineage>
        <taxon>Eukaryota</taxon>
        <taxon>Ichthyosporea</taxon>
        <taxon>Ichthyophonida</taxon>
        <taxon>Sphaeroforma</taxon>
    </lineage>
</organism>
<reference evidence="1 2" key="1">
    <citation type="submission" date="2011-02" db="EMBL/GenBank/DDBJ databases">
        <title>The Genome Sequence of Sphaeroforma arctica JP610.</title>
        <authorList>
            <consortium name="The Broad Institute Genome Sequencing Platform"/>
            <person name="Russ C."/>
            <person name="Cuomo C."/>
            <person name="Young S.K."/>
            <person name="Zeng Q."/>
            <person name="Gargeya S."/>
            <person name="Alvarado L."/>
            <person name="Berlin A."/>
            <person name="Chapman S.B."/>
            <person name="Chen Z."/>
            <person name="Freedman E."/>
            <person name="Gellesch M."/>
            <person name="Goldberg J."/>
            <person name="Griggs A."/>
            <person name="Gujja S."/>
            <person name="Heilman E."/>
            <person name="Heiman D."/>
            <person name="Howarth C."/>
            <person name="Mehta T."/>
            <person name="Neiman D."/>
            <person name="Pearson M."/>
            <person name="Roberts A."/>
            <person name="Saif S."/>
            <person name="Shea T."/>
            <person name="Shenoy N."/>
            <person name="Sisk P."/>
            <person name="Stolte C."/>
            <person name="Sykes S."/>
            <person name="White J."/>
            <person name="Yandava C."/>
            <person name="Burger G."/>
            <person name="Gray M.W."/>
            <person name="Holland P.W.H."/>
            <person name="King N."/>
            <person name="Lang F.B.F."/>
            <person name="Roger A.J."/>
            <person name="Ruiz-Trillo I."/>
            <person name="Haas B."/>
            <person name="Nusbaum C."/>
            <person name="Birren B."/>
        </authorList>
    </citation>
    <scope>NUCLEOTIDE SEQUENCE [LARGE SCALE GENOMIC DNA]</scope>
    <source>
        <strain evidence="1 2">JP610</strain>
    </source>
</reference>
<sequence>MLVKAAVEACGRWTLATHLVLLSYMFVFSCDMITPQNEFDIRSPLRARLFSRTLNYVSFNPPQLSHRSQCQLSDTKYETQLKGSTADIGYRCICICTRICVCWIDPRMRVYVCSCNCPLIFNSGPDNTLYTR</sequence>
<dbReference type="Proteomes" id="UP000054560">
    <property type="component" value="Unassembled WGS sequence"/>
</dbReference>
<accession>A0A0L0GDL9</accession>
<proteinExistence type="predicted"/>
<name>A0A0L0GDL9_9EUKA</name>
<dbReference type="GeneID" id="25901383"/>
<gene>
    <name evidence="1" type="ORF">SARC_00879</name>
</gene>
<dbReference type="EMBL" id="KQ241627">
    <property type="protein sequence ID" value="KNC86986.1"/>
    <property type="molecule type" value="Genomic_DNA"/>
</dbReference>
<dbReference type="RefSeq" id="XP_014160888.1">
    <property type="nucleotide sequence ID" value="XM_014305413.1"/>
</dbReference>
<feature type="non-terminal residue" evidence="1">
    <location>
        <position position="132"/>
    </location>
</feature>
<dbReference type="PROSITE" id="PS51257">
    <property type="entry name" value="PROKAR_LIPOPROTEIN"/>
    <property type="match status" value="1"/>
</dbReference>
<protein>
    <submittedName>
        <fullName evidence="1">Uncharacterized protein</fullName>
    </submittedName>
</protein>
<keyword evidence="2" id="KW-1185">Reference proteome</keyword>
<dbReference type="AlphaFoldDB" id="A0A0L0GDL9"/>